<evidence type="ECO:0000313" key="2">
    <source>
        <dbReference type="EMBL" id="CAI3925094.1"/>
    </source>
</evidence>
<gene>
    <name evidence="3" type="ORF">R53529_LOCUS810</name>
    <name evidence="2" type="ORF">R53530_LOCUS291</name>
</gene>
<dbReference type="InterPro" id="IPR036691">
    <property type="entry name" value="Endo/exonu/phosph_ase_sf"/>
</dbReference>
<evidence type="ECO:0000313" key="5">
    <source>
        <dbReference type="Proteomes" id="UP001154259"/>
    </source>
</evidence>
<reference evidence="2" key="1">
    <citation type="submission" date="2022-10" db="EMBL/GenBank/DDBJ databases">
        <authorList>
            <person name="Botero Cardona J."/>
        </authorList>
    </citation>
    <scope>NUCLEOTIDE SEQUENCE</scope>
    <source>
        <strain evidence="2">LMG 31819</strain>
        <strain evidence="3">R-53529</strain>
    </source>
</reference>
<keyword evidence="2" id="KW-0540">Nuclease</keyword>
<name>A0A9W4XGX5_9PROT</name>
<dbReference type="GO" id="GO:0004519">
    <property type="term" value="F:endonuclease activity"/>
    <property type="evidence" value="ECO:0007669"/>
    <property type="project" value="UniProtKB-KW"/>
</dbReference>
<dbReference type="SUPFAM" id="SSF56219">
    <property type="entry name" value="DNase I-like"/>
    <property type="match status" value="1"/>
</dbReference>
<keyword evidence="5" id="KW-1185">Reference proteome</keyword>
<dbReference type="Proteomes" id="UP001154255">
    <property type="component" value="Unassembled WGS sequence"/>
</dbReference>
<dbReference type="Gene3D" id="3.60.10.10">
    <property type="entry name" value="Endonuclease/exonuclease/phosphatase"/>
    <property type="match status" value="1"/>
</dbReference>
<evidence type="ECO:0000256" key="1">
    <source>
        <dbReference type="SAM" id="SignalP"/>
    </source>
</evidence>
<keyword evidence="2" id="KW-0255">Endonuclease</keyword>
<keyword evidence="1" id="KW-0732">Signal</keyword>
<proteinExistence type="predicted"/>
<dbReference type="RefSeq" id="WP_271789239.1">
    <property type="nucleotide sequence ID" value="NZ_CAMXCJ010000001.1"/>
</dbReference>
<keyword evidence="2" id="KW-0378">Hydrolase</keyword>
<dbReference type="EMBL" id="CAMXCS010000001">
    <property type="protein sequence ID" value="CAI3935876.1"/>
    <property type="molecule type" value="Genomic_DNA"/>
</dbReference>
<dbReference type="EMBL" id="CAMXCM010000001">
    <property type="protein sequence ID" value="CAI3925094.1"/>
    <property type="molecule type" value="Genomic_DNA"/>
</dbReference>
<evidence type="ECO:0000313" key="4">
    <source>
        <dbReference type="Proteomes" id="UP001154255"/>
    </source>
</evidence>
<feature type="signal peptide" evidence="1">
    <location>
        <begin position="1"/>
        <end position="23"/>
    </location>
</feature>
<dbReference type="Proteomes" id="UP001154259">
    <property type="component" value="Unassembled WGS sequence"/>
</dbReference>
<dbReference type="AlphaFoldDB" id="A0A9W4XGX5"/>
<feature type="chain" id="PRO_5040752420" evidence="1">
    <location>
        <begin position="24"/>
        <end position="294"/>
    </location>
</feature>
<comment type="caution">
    <text evidence="2">The sequence shown here is derived from an EMBL/GenBank/DDBJ whole genome shotgun (WGS) entry which is preliminary data.</text>
</comment>
<sequence>MYNKIFAYILYTLCLVNSASAQAEILKLTTWNLEWLVSQKDIQNTPIPQNVNLRNASDFQQLQQYAIKLQSDIIALQEIGSLETLRSVFPANKYLFFISRDPIAQHTALAVRYSVFAHIEQNPDLTELGNINGSHPLRSGLDVTFYTKEKNSLRILVLHLKSGCQDYPLTNKALKPSCQFLKEQLPILQEWIRKRLMEKQAFIILGDFNRVISPNEFFYKSLSEKITSPTFPTAYQANPCWGGSYFIDGFMLDHHATKWFIPNSLSVLKYKEQGFNQQNQLSDHCPVSIKLSIP</sequence>
<organism evidence="2 4">
    <name type="scientific">Commensalibacter communis</name>
    <dbReference type="NCBI Taxonomy" id="2972786"/>
    <lineage>
        <taxon>Bacteria</taxon>
        <taxon>Pseudomonadati</taxon>
        <taxon>Pseudomonadota</taxon>
        <taxon>Alphaproteobacteria</taxon>
        <taxon>Acetobacterales</taxon>
        <taxon>Acetobacteraceae</taxon>
    </lineage>
</organism>
<evidence type="ECO:0000313" key="3">
    <source>
        <dbReference type="EMBL" id="CAI3935876.1"/>
    </source>
</evidence>
<protein>
    <submittedName>
        <fullName evidence="2">Endonuclease/exonuclease/phosphatase family (ElsH) (PUBMED:15178340)</fullName>
    </submittedName>
</protein>
<accession>A0A9W4XGX5</accession>